<sequence>MWLHTRCDLTFDFAVPTPLILMLRPRSQAHQWVARETYELSPGVHAFEFTDTYGNRCQRLTAPPGAFAIATTADVRVADTAGAAPGAPFVDIETLPDDVLIHLLPSRFCESDRFGRMAAEIAAGCALGYDQVAAITAWIRAGVRYEPGTSDVPITAIDVNQRRAGVCRDLSHLGIALCRGLSIPARLGVGYLHGLVPMDMHAWFEAYVGGRWHVFDATQAGPVAGYVAVGYGRDAADVAIFNQFGPPANTTTQEVAVSRID</sequence>
<dbReference type="PANTHER" id="PTHR33490">
    <property type="entry name" value="BLR5614 PROTEIN-RELATED"/>
    <property type="match status" value="1"/>
</dbReference>
<feature type="domain" description="Transglutaminase-like" evidence="1">
    <location>
        <begin position="159"/>
        <end position="219"/>
    </location>
</feature>
<dbReference type="GO" id="GO:0008233">
    <property type="term" value="F:peptidase activity"/>
    <property type="evidence" value="ECO:0007669"/>
    <property type="project" value="UniProtKB-KW"/>
</dbReference>
<reference evidence="2 3" key="1">
    <citation type="submission" date="2013-10" db="EMBL/GenBank/DDBJ databases">
        <title>Salinisphaera halophila YIM 95161 Genome Sequencing.</title>
        <authorList>
            <person name="Lai Q."/>
            <person name="Li C."/>
            <person name="Shao Z."/>
        </authorList>
    </citation>
    <scope>NUCLEOTIDE SEQUENCE [LARGE SCALE GENOMIC DNA]</scope>
    <source>
        <strain evidence="2 3">YIM 95161</strain>
    </source>
</reference>
<dbReference type="OrthoDB" id="9804872at2"/>
<dbReference type="InterPro" id="IPR002931">
    <property type="entry name" value="Transglutaminase-like"/>
</dbReference>
<keyword evidence="2" id="KW-0645">Protease</keyword>
<evidence type="ECO:0000259" key="1">
    <source>
        <dbReference type="SMART" id="SM00460"/>
    </source>
</evidence>
<dbReference type="GO" id="GO:0006508">
    <property type="term" value="P:proteolysis"/>
    <property type="evidence" value="ECO:0007669"/>
    <property type="project" value="UniProtKB-KW"/>
</dbReference>
<gene>
    <name evidence="2" type="ORF">SAHL_17070</name>
</gene>
<protein>
    <submittedName>
        <fullName evidence="2">Cysteine protease</fullName>
    </submittedName>
</protein>
<comment type="caution">
    <text evidence="2">The sequence shown here is derived from an EMBL/GenBank/DDBJ whole genome shotgun (WGS) entry which is preliminary data.</text>
</comment>
<dbReference type="Proteomes" id="UP000285123">
    <property type="component" value="Unassembled WGS sequence"/>
</dbReference>
<dbReference type="InterPro" id="IPR013589">
    <property type="entry name" value="Bac_transglu_N"/>
</dbReference>
<organism evidence="2 3">
    <name type="scientific">Salinisphaera orenii YIM 95161</name>
    <dbReference type="NCBI Taxonomy" id="1051139"/>
    <lineage>
        <taxon>Bacteria</taxon>
        <taxon>Pseudomonadati</taxon>
        <taxon>Pseudomonadota</taxon>
        <taxon>Gammaproteobacteria</taxon>
        <taxon>Salinisphaerales</taxon>
        <taxon>Salinisphaeraceae</taxon>
        <taxon>Salinisphaera</taxon>
    </lineage>
</organism>
<dbReference type="PANTHER" id="PTHR33490:SF12">
    <property type="entry name" value="BLL5557 PROTEIN"/>
    <property type="match status" value="1"/>
</dbReference>
<dbReference type="EMBL" id="AYKF01000143">
    <property type="protein sequence ID" value="ROO23115.1"/>
    <property type="molecule type" value="Genomic_DNA"/>
</dbReference>
<dbReference type="Pfam" id="PF08379">
    <property type="entry name" value="Bact_transglu_N"/>
    <property type="match status" value="1"/>
</dbReference>
<dbReference type="RefSeq" id="WP_123592593.1">
    <property type="nucleotide sequence ID" value="NZ_AYKF01000143.1"/>
</dbReference>
<keyword evidence="2" id="KW-0378">Hydrolase</keyword>
<evidence type="ECO:0000313" key="3">
    <source>
        <dbReference type="Proteomes" id="UP000285123"/>
    </source>
</evidence>
<accession>A0A423PDL4</accession>
<dbReference type="SMART" id="SM00460">
    <property type="entry name" value="TGc"/>
    <property type="match status" value="1"/>
</dbReference>
<dbReference type="Pfam" id="PF01841">
    <property type="entry name" value="Transglut_core"/>
    <property type="match status" value="1"/>
</dbReference>
<proteinExistence type="predicted"/>
<dbReference type="Gene3D" id="2.60.40.2250">
    <property type="match status" value="1"/>
</dbReference>
<dbReference type="AlphaFoldDB" id="A0A423PDL4"/>
<dbReference type="SUPFAM" id="SSF54001">
    <property type="entry name" value="Cysteine proteinases"/>
    <property type="match status" value="1"/>
</dbReference>
<name>A0A423PDL4_9GAMM</name>
<evidence type="ECO:0000313" key="2">
    <source>
        <dbReference type="EMBL" id="ROO23115.1"/>
    </source>
</evidence>
<dbReference type="InterPro" id="IPR038765">
    <property type="entry name" value="Papain-like_cys_pep_sf"/>
</dbReference>
<dbReference type="Gene3D" id="3.10.620.30">
    <property type="match status" value="1"/>
</dbReference>